<sequence length="60" mass="6496">MAPAIAAMSNGIKTSTSGLEICNMFSSYFASVYDESNSSCNLDSLSYLRKILYLDTGKKS</sequence>
<dbReference type="EMBL" id="FZQP02006871">
    <property type="protein sequence ID" value="VVD04627.1"/>
    <property type="molecule type" value="Genomic_DNA"/>
</dbReference>
<evidence type="ECO:0000313" key="1">
    <source>
        <dbReference type="EMBL" id="VVD04627.1"/>
    </source>
</evidence>
<protein>
    <submittedName>
        <fullName evidence="1">Uncharacterized protein</fullName>
    </submittedName>
</protein>
<keyword evidence="2" id="KW-1185">Reference proteome</keyword>
<dbReference type="AlphaFoldDB" id="A0A5E4R1S9"/>
<dbReference type="Proteomes" id="UP000324832">
    <property type="component" value="Unassembled WGS sequence"/>
</dbReference>
<name>A0A5E4R1S9_9NEOP</name>
<evidence type="ECO:0000313" key="2">
    <source>
        <dbReference type="Proteomes" id="UP000324832"/>
    </source>
</evidence>
<proteinExistence type="predicted"/>
<organism evidence="1 2">
    <name type="scientific">Leptidea sinapis</name>
    <dbReference type="NCBI Taxonomy" id="189913"/>
    <lineage>
        <taxon>Eukaryota</taxon>
        <taxon>Metazoa</taxon>
        <taxon>Ecdysozoa</taxon>
        <taxon>Arthropoda</taxon>
        <taxon>Hexapoda</taxon>
        <taxon>Insecta</taxon>
        <taxon>Pterygota</taxon>
        <taxon>Neoptera</taxon>
        <taxon>Endopterygota</taxon>
        <taxon>Lepidoptera</taxon>
        <taxon>Glossata</taxon>
        <taxon>Ditrysia</taxon>
        <taxon>Papilionoidea</taxon>
        <taxon>Pieridae</taxon>
        <taxon>Dismorphiinae</taxon>
        <taxon>Leptidea</taxon>
    </lineage>
</organism>
<reference evidence="1 2" key="1">
    <citation type="submission" date="2017-07" db="EMBL/GenBank/DDBJ databases">
        <authorList>
            <person name="Talla V."/>
            <person name="Backstrom N."/>
        </authorList>
    </citation>
    <scope>NUCLEOTIDE SEQUENCE [LARGE SCALE GENOMIC DNA]</scope>
</reference>
<accession>A0A5E4R1S9</accession>
<gene>
    <name evidence="1" type="ORF">LSINAPIS_LOCUS14337</name>
</gene>